<evidence type="ECO:0000256" key="1">
    <source>
        <dbReference type="SAM" id="Phobius"/>
    </source>
</evidence>
<evidence type="ECO:0000313" key="2">
    <source>
        <dbReference type="EMBL" id="GCE24949.1"/>
    </source>
</evidence>
<dbReference type="Proteomes" id="UP000287171">
    <property type="component" value="Unassembled WGS sequence"/>
</dbReference>
<protein>
    <submittedName>
        <fullName evidence="2">Uncharacterized protein</fullName>
    </submittedName>
</protein>
<evidence type="ECO:0000313" key="3">
    <source>
        <dbReference type="Proteomes" id="UP000287171"/>
    </source>
</evidence>
<gene>
    <name evidence="2" type="ORF">KDA_04330</name>
</gene>
<feature type="transmembrane region" description="Helical" evidence="1">
    <location>
        <begin position="20"/>
        <end position="43"/>
    </location>
</feature>
<dbReference type="AlphaFoldDB" id="A0A402B0S7"/>
<dbReference type="PROSITE" id="PS51257">
    <property type="entry name" value="PROKAR_LIPOPROTEIN"/>
    <property type="match status" value="1"/>
</dbReference>
<proteinExistence type="predicted"/>
<comment type="caution">
    <text evidence="2">The sequence shown here is derived from an EMBL/GenBank/DDBJ whole genome shotgun (WGS) entry which is preliminary data.</text>
</comment>
<accession>A0A402B0S7</accession>
<reference evidence="3" key="1">
    <citation type="submission" date="2018-12" db="EMBL/GenBank/DDBJ databases">
        <title>Tengunoibacter tsumagoiensis gen. nov., sp. nov., Dictyobacter kobayashii sp. nov., D. alpinus sp. nov., and D. joshuensis sp. nov. and description of Dictyobacteraceae fam. nov. within the order Ktedonobacterales isolated from Tengu-no-mugimeshi.</title>
        <authorList>
            <person name="Wang C.M."/>
            <person name="Zheng Y."/>
            <person name="Sakai Y."/>
            <person name="Toyoda A."/>
            <person name="Minakuchi Y."/>
            <person name="Abe K."/>
            <person name="Yokota A."/>
            <person name="Yabe S."/>
        </authorList>
    </citation>
    <scope>NUCLEOTIDE SEQUENCE [LARGE SCALE GENOMIC DNA]</scope>
    <source>
        <strain evidence="3">Uno16</strain>
    </source>
</reference>
<organism evidence="2 3">
    <name type="scientific">Dictyobacter alpinus</name>
    <dbReference type="NCBI Taxonomy" id="2014873"/>
    <lineage>
        <taxon>Bacteria</taxon>
        <taxon>Bacillati</taxon>
        <taxon>Chloroflexota</taxon>
        <taxon>Ktedonobacteria</taxon>
        <taxon>Ktedonobacterales</taxon>
        <taxon>Dictyobacteraceae</taxon>
        <taxon>Dictyobacter</taxon>
    </lineage>
</organism>
<sequence>MKDFDEHPRPVNDNISTGRFLRLILIVLIIILACLLYFVWPYIANLPLFDG</sequence>
<keyword evidence="1" id="KW-1133">Transmembrane helix</keyword>
<dbReference type="EMBL" id="BIFT01000001">
    <property type="protein sequence ID" value="GCE24949.1"/>
    <property type="molecule type" value="Genomic_DNA"/>
</dbReference>
<keyword evidence="1" id="KW-0812">Transmembrane</keyword>
<name>A0A402B0S7_9CHLR</name>
<keyword evidence="1" id="KW-0472">Membrane</keyword>
<keyword evidence="3" id="KW-1185">Reference proteome</keyword>